<dbReference type="EMBL" id="ALWO02000003">
    <property type="protein sequence ID" value="EPA00471.1"/>
    <property type="molecule type" value="Genomic_DNA"/>
</dbReference>
<name>S2DT90_INDAL</name>
<keyword evidence="2" id="KW-1185">Reference proteome</keyword>
<protein>
    <submittedName>
        <fullName evidence="1">Uncharacterized protein</fullName>
    </submittedName>
</protein>
<dbReference type="Proteomes" id="UP000006073">
    <property type="component" value="Unassembled WGS sequence"/>
</dbReference>
<evidence type="ECO:0000313" key="1">
    <source>
        <dbReference type="EMBL" id="EPA00471.1"/>
    </source>
</evidence>
<evidence type="ECO:0000313" key="2">
    <source>
        <dbReference type="Proteomes" id="UP000006073"/>
    </source>
</evidence>
<organism evidence="1 2">
    <name type="scientific">Indibacter alkaliphilus (strain CCUG 57479 / KCTC 22604 / LW1)</name>
    <dbReference type="NCBI Taxonomy" id="1189612"/>
    <lineage>
        <taxon>Bacteria</taxon>
        <taxon>Pseudomonadati</taxon>
        <taxon>Bacteroidota</taxon>
        <taxon>Cytophagia</taxon>
        <taxon>Cytophagales</taxon>
        <taxon>Cyclobacteriaceae</taxon>
    </lineage>
</organism>
<sequence length="53" mass="6052">MYLLDKFKPIILTIGSALFHDFKNIILILSPIFELFNPSTIQLFNPSIPTTKS</sequence>
<accession>S2DT90</accession>
<proteinExistence type="predicted"/>
<dbReference type="AlphaFoldDB" id="S2DT90"/>
<reference evidence="1 2" key="1">
    <citation type="journal article" date="2013" name="Genome Announc.">
        <title>Draft Genome Sequence of Indibacter alkaliphilus Strain LW1T, Isolated from Lonar Lake, a Haloalkaline Lake in the Buldana District of Maharashtra, India.</title>
        <authorList>
            <person name="Singh A."/>
            <person name="Kumar Jangir P."/>
            <person name="Sharma R."/>
            <person name="Singh A."/>
            <person name="Kumar Pinnaka A."/>
            <person name="Shivaji S."/>
        </authorList>
    </citation>
    <scope>NUCLEOTIDE SEQUENCE [LARGE SCALE GENOMIC DNA]</scope>
    <source>
        <strain evidence="2">CCUG 57479 / KCTC 22604 / LW1</strain>
    </source>
</reference>
<gene>
    <name evidence="1" type="ORF">A33Q_0091</name>
</gene>
<comment type="caution">
    <text evidence="1">The sequence shown here is derived from an EMBL/GenBank/DDBJ whole genome shotgun (WGS) entry which is preliminary data.</text>
</comment>